<dbReference type="RefSeq" id="YP_009909491.1">
    <property type="nucleotide sequence ID" value="NC_049946.1"/>
</dbReference>
<proteinExistence type="predicted"/>
<feature type="non-terminal residue" evidence="1">
    <location>
        <position position="1"/>
    </location>
</feature>
<sequence>FGGARESLRLPAFNRPRVHVENFGKPLFINLHENNPLSNTRPDMKTPEKGIFGHFHVGPLRMQY</sequence>
<evidence type="ECO:0000313" key="2">
    <source>
        <dbReference type="Proteomes" id="UP000425679"/>
    </source>
</evidence>
<keyword evidence="2" id="KW-1185">Reference proteome</keyword>
<reference evidence="1 2" key="1">
    <citation type="submission" date="2020-02" db="EMBL/GenBank/DDBJ databases">
        <authorList>
            <person name="Petit M.-A."/>
            <person name="Lossouarn J."/>
        </authorList>
    </citation>
    <scope>NUCLEOTIDE SEQUENCE [LARGE SCALE GENOMIC DNA]</scope>
</reference>
<organism evidence="1 2">
    <name type="scientific">Escherichia phage 4A7</name>
    <dbReference type="NCBI Taxonomy" id="2847059"/>
    <lineage>
        <taxon>Viruses</taxon>
        <taxon>Duplodnaviria</taxon>
        <taxon>Heunggongvirae</taxon>
        <taxon>Uroviricota</taxon>
        <taxon>Caudoviricetes</taxon>
        <taxon>Bievrevirus</taxon>
        <taxon>Bievrevirus bv4A7</taxon>
    </lineage>
</organism>
<dbReference type="GeneID" id="56215098"/>
<dbReference type="KEGG" id="vg:56215098"/>
<accession>A0A653FR84</accession>
<name>A0A653FR84_9CAUD</name>
<evidence type="ECO:0000313" key="1">
    <source>
        <dbReference type="EMBL" id="VUD36810.1"/>
    </source>
</evidence>
<dbReference type="EMBL" id="LR595864">
    <property type="protein sequence ID" value="VUD36810.1"/>
    <property type="molecule type" value="Genomic_DNA"/>
</dbReference>
<dbReference type="Proteomes" id="UP000425679">
    <property type="component" value="Chromosome"/>
</dbReference>
<protein>
    <submittedName>
        <fullName evidence="1">Uncharacterized protein</fullName>
    </submittedName>
</protein>